<dbReference type="GO" id="GO:0008237">
    <property type="term" value="F:metallopeptidase activity"/>
    <property type="evidence" value="ECO:0007669"/>
    <property type="project" value="UniProtKB-KW"/>
</dbReference>
<reference evidence="2 3" key="1">
    <citation type="submission" date="2023-04" db="EMBL/GenBank/DDBJ databases">
        <title>Clostridium tannerae sp. nov., isolated from the fecal material of an alpaca.</title>
        <authorList>
            <person name="Miller S."/>
            <person name="Hendry M."/>
            <person name="King J."/>
            <person name="Sankaranarayanan K."/>
            <person name="Lawson P.A."/>
        </authorList>
    </citation>
    <scope>NUCLEOTIDE SEQUENCE [LARGE SCALE GENOMIC DNA]</scope>
    <source>
        <strain evidence="2 3">A1-XYC3</strain>
    </source>
</reference>
<accession>A0ABU4JVP1</accession>
<organism evidence="2 3">
    <name type="scientific">Clostridium tanneri</name>
    <dbReference type="NCBI Taxonomy" id="3037988"/>
    <lineage>
        <taxon>Bacteria</taxon>
        <taxon>Bacillati</taxon>
        <taxon>Bacillota</taxon>
        <taxon>Clostridia</taxon>
        <taxon>Eubacteriales</taxon>
        <taxon>Clostridiaceae</taxon>
        <taxon>Clostridium</taxon>
    </lineage>
</organism>
<dbReference type="Pfam" id="PF01863">
    <property type="entry name" value="YgjP-like"/>
    <property type="match status" value="1"/>
</dbReference>
<feature type="domain" description="YgjP-like metallopeptidase" evidence="1">
    <location>
        <begin position="20"/>
        <end position="229"/>
    </location>
</feature>
<dbReference type="EMBL" id="JARUJP010000017">
    <property type="protein sequence ID" value="MDW8802230.1"/>
    <property type="molecule type" value="Genomic_DNA"/>
</dbReference>
<dbReference type="InterPro" id="IPR002725">
    <property type="entry name" value="YgjP-like_metallopeptidase"/>
</dbReference>
<keyword evidence="2" id="KW-0378">Hydrolase</keyword>
<gene>
    <name evidence="2" type="ORF">P8V03_13830</name>
</gene>
<keyword evidence="2" id="KW-0645">Protease</keyword>
<dbReference type="EC" id="3.4.-.-" evidence="2"/>
<dbReference type="RefSeq" id="WP_318798586.1">
    <property type="nucleotide sequence ID" value="NZ_JARUJP010000017.1"/>
</dbReference>
<evidence type="ECO:0000313" key="2">
    <source>
        <dbReference type="EMBL" id="MDW8802230.1"/>
    </source>
</evidence>
<name>A0ABU4JVP1_9CLOT</name>
<protein>
    <submittedName>
        <fullName evidence="2">SprT family zinc-dependent metalloprotease</fullName>
        <ecNumber evidence="2">3.4.-.-</ecNumber>
    </submittedName>
</protein>
<dbReference type="PANTHER" id="PTHR30399:SF1">
    <property type="entry name" value="UTP PYROPHOSPHATASE"/>
    <property type="match status" value="1"/>
</dbReference>
<dbReference type="InterPro" id="IPR053136">
    <property type="entry name" value="UTP_pyrophosphatase-like"/>
</dbReference>
<dbReference type="Proteomes" id="UP001281656">
    <property type="component" value="Unassembled WGS sequence"/>
</dbReference>
<keyword evidence="3" id="KW-1185">Reference proteome</keyword>
<dbReference type="PANTHER" id="PTHR30399">
    <property type="entry name" value="UNCHARACTERIZED PROTEIN YGJP"/>
    <property type="match status" value="1"/>
</dbReference>
<proteinExistence type="predicted"/>
<evidence type="ECO:0000259" key="1">
    <source>
        <dbReference type="Pfam" id="PF01863"/>
    </source>
</evidence>
<keyword evidence="2" id="KW-0482">Metalloprotease</keyword>
<dbReference type="Gene3D" id="3.30.2010.10">
    <property type="entry name" value="Metalloproteases ('zincins'), catalytic domain"/>
    <property type="match status" value="1"/>
</dbReference>
<comment type="caution">
    <text evidence="2">The sequence shown here is derived from an EMBL/GenBank/DDBJ whole genome shotgun (WGS) entry which is preliminary data.</text>
</comment>
<dbReference type="CDD" id="cd07344">
    <property type="entry name" value="M48_yhfN_like"/>
    <property type="match status" value="1"/>
</dbReference>
<sequence length="237" mass="27723">MGTVYNYSPFNYKIIRRKRKTIGIKITEEGEIVVISPLNIDKKVIDAVVKSKEKWIKGKLTEINEARLTHKSIEFKSGEELLYLGENIALEIFQANIMDSSILISDKLMKVFIGSNQRSKGENIRDLVINFYKKEARRIFLERTIAYKDIIGVYPKRITVKDQKTVWGSCSSKGNLNYNYRLLMAPIEIIDYVVVHELCHLRHMNHSKQYWGVVQSVLPDYEERRQWLKVNGNKLRI</sequence>
<evidence type="ECO:0000313" key="3">
    <source>
        <dbReference type="Proteomes" id="UP001281656"/>
    </source>
</evidence>